<evidence type="ECO:0000256" key="5">
    <source>
        <dbReference type="ARBA" id="ARBA00022679"/>
    </source>
</evidence>
<evidence type="ECO:0000256" key="2">
    <source>
        <dbReference type="ARBA" id="ARBA00004128"/>
    </source>
</evidence>
<sequence length="810" mass="91966">MKFGRRIKDSRYSEWADKYVNYSALKKQIKSNLPWTDTAEAEFLVSLRAELEKCETFQREKATEITDRIAQLEKEVHLLVARAALQDSSDEEDMDEHPQRTERETEAQVNDYRDDDGGSDDEDEDDDDEPLTLDEIEERFKELEEEVAVLVADVHDLALFTKLNFTGFMKIVKKHDKLTGFALKPTFNQDFLEEHPFYKMNYDPVIVKLSKLFDLVRTRGHPIEGDSSAGGSQNAFVRSTTKYWVHEENIVPLKLNILKHLPVLVFDPNKEFNIKDSAITSIYYDNEDLELYLGRLEKTEGAEAVRMRWYGDVDSKVVFVERKTHREDWTGEKSVKERFTIKEDKLNDFCAGKYTMDAEFDELLKKGKKTAKEVEGMKQLADEIQYGIITRKLRPVMRSFYNRTAFQLPGNASVRISLDTELALVREDNFDGVDRTHGNWRRTDFGIDHPFPTVKDSDKELFPYAILEVKLATRVGEEPPQWIKDLVNSHLVEAVPKFSKFIHGCATLLPERVDLIPFWLPQMDQDIRKQPSARSRVTIERPHSAPHSADSQSGPNSPLVSGEASYHEPVSEGEEDEYLNHAGTVDDEDKRLRLPAEAAAEAKAAREHRERAANESIDQGSAFSRPAAGKYQPGLKVDPLVPASRFDKSLDLKLQAAADREAEEDELDEEEANPTVTMTREFRAPHWHVANFVQAGKLIAVPVRIEPKVVMAAERTFFKWMHLAVLLAMASTVVTNGVSDDDTVGIISAGALTFCSLLAVGYAGAMYAIRVLALRGRRSIQYHDPYGPTALCVALIGTLLLNVVLRVREL</sequence>
<feature type="transmembrane region" description="Helical" evidence="16">
    <location>
        <begin position="786"/>
        <end position="805"/>
    </location>
</feature>
<comment type="cofactor">
    <cofactor evidence="1">
        <name>Mn(2+)</name>
        <dbReference type="ChEBI" id="CHEBI:29035"/>
    </cofactor>
</comment>
<evidence type="ECO:0000256" key="9">
    <source>
        <dbReference type="ARBA" id="ARBA00050204"/>
    </source>
</evidence>
<proteinExistence type="inferred from homology"/>
<dbReference type="PANTHER" id="PTHR46140:SF1">
    <property type="entry name" value="VACUOLAR TRANSPORTER CHAPERONE COMPLEX SUBUNIT 4-RELATED"/>
    <property type="match status" value="1"/>
</dbReference>
<evidence type="ECO:0000256" key="12">
    <source>
        <dbReference type="ARBA" id="ARBA00075894"/>
    </source>
</evidence>
<dbReference type="GO" id="GO:0006799">
    <property type="term" value="P:polyphosphate biosynthetic process"/>
    <property type="evidence" value="ECO:0007669"/>
    <property type="project" value="UniProtKB-ARBA"/>
</dbReference>
<keyword evidence="6 16" id="KW-0812">Transmembrane</keyword>
<dbReference type="InterPro" id="IPR003807">
    <property type="entry name" value="DUF202"/>
</dbReference>
<dbReference type="FunFam" id="3.20.100.30:FF:000001">
    <property type="entry name" value="Vacuolar transporter chaperone 4"/>
    <property type="match status" value="1"/>
</dbReference>
<name>A0A7D8V3R8_VANHU</name>
<keyword evidence="5" id="KW-0808">Transferase</keyword>
<evidence type="ECO:0000256" key="13">
    <source>
        <dbReference type="ARBA" id="ARBA00080494"/>
    </source>
</evidence>
<evidence type="ECO:0000256" key="1">
    <source>
        <dbReference type="ARBA" id="ARBA00001936"/>
    </source>
</evidence>
<evidence type="ECO:0000256" key="11">
    <source>
        <dbReference type="ARBA" id="ARBA00067464"/>
    </source>
</evidence>
<dbReference type="Gene3D" id="3.20.100.30">
    <property type="entry name" value="VTC, catalytic tunnel domain"/>
    <property type="match status" value="1"/>
</dbReference>
<feature type="transmembrane region" description="Helical" evidence="16">
    <location>
        <begin position="717"/>
        <end position="738"/>
    </location>
</feature>
<evidence type="ECO:0000313" key="18">
    <source>
        <dbReference type="EMBL" id="TXT15953.1"/>
    </source>
</evidence>
<dbReference type="InterPro" id="IPR004331">
    <property type="entry name" value="SPX_dom"/>
</dbReference>
<keyword evidence="7 16" id="KW-1133">Transmembrane helix</keyword>
<keyword evidence="19" id="KW-1185">Reference proteome</keyword>
<dbReference type="Proteomes" id="UP000473826">
    <property type="component" value="Unassembled WGS sequence"/>
</dbReference>
<evidence type="ECO:0000259" key="17">
    <source>
        <dbReference type="PROSITE" id="PS51382"/>
    </source>
</evidence>
<evidence type="ECO:0000256" key="6">
    <source>
        <dbReference type="ARBA" id="ARBA00022692"/>
    </source>
</evidence>
<dbReference type="PANTHER" id="PTHR46140">
    <property type="entry name" value="VACUOLAR TRANSPORTER CHAPERONE 1-RELATED"/>
    <property type="match status" value="1"/>
</dbReference>
<feature type="compositionally biased region" description="Acidic residues" evidence="15">
    <location>
        <begin position="117"/>
        <end position="131"/>
    </location>
</feature>
<feature type="region of interest" description="Disordered" evidence="15">
    <location>
        <begin position="85"/>
        <end position="131"/>
    </location>
</feature>
<feature type="region of interest" description="Disordered" evidence="15">
    <location>
        <begin position="527"/>
        <end position="576"/>
    </location>
</feature>
<feature type="domain" description="SPX" evidence="17">
    <location>
        <begin position="1"/>
        <end position="189"/>
    </location>
</feature>
<dbReference type="EMBL" id="QKWK01000001">
    <property type="protein sequence ID" value="TXT15953.1"/>
    <property type="molecule type" value="Genomic_DNA"/>
</dbReference>
<dbReference type="InterPro" id="IPR051572">
    <property type="entry name" value="VTC_Complex_Subunit"/>
</dbReference>
<evidence type="ECO:0000256" key="4">
    <source>
        <dbReference type="ARBA" id="ARBA00022554"/>
    </source>
</evidence>
<dbReference type="Pfam" id="PF09359">
    <property type="entry name" value="VTC"/>
    <property type="match status" value="1"/>
</dbReference>
<comment type="subcellular location">
    <subcellularLocation>
        <location evidence="2">Vacuole membrane</location>
        <topology evidence="2">Multi-pass membrane protein</topology>
    </subcellularLocation>
</comment>
<evidence type="ECO:0000256" key="3">
    <source>
        <dbReference type="ARBA" id="ARBA00012960"/>
    </source>
</evidence>
<gene>
    <name evidence="18" type="ORF">VHUM_00456</name>
</gene>
<keyword evidence="4" id="KW-0926">Vacuole</keyword>
<dbReference type="InterPro" id="IPR018966">
    <property type="entry name" value="VTC_domain"/>
</dbReference>
<dbReference type="GO" id="GO:0033254">
    <property type="term" value="C:vacuolar transporter chaperone complex"/>
    <property type="evidence" value="ECO:0007669"/>
    <property type="project" value="TreeGrafter"/>
</dbReference>
<organism evidence="18 19">
    <name type="scientific">Vanrija humicola</name>
    <name type="common">Yeast</name>
    <name type="synonym">Cryptococcus humicola</name>
    <dbReference type="NCBI Taxonomy" id="5417"/>
    <lineage>
        <taxon>Eukaryota</taxon>
        <taxon>Fungi</taxon>
        <taxon>Dikarya</taxon>
        <taxon>Basidiomycota</taxon>
        <taxon>Agaricomycotina</taxon>
        <taxon>Tremellomycetes</taxon>
        <taxon>Trichosporonales</taxon>
        <taxon>Trichosporonaceae</taxon>
        <taxon>Vanrija</taxon>
    </lineage>
</organism>
<evidence type="ECO:0000313" key="19">
    <source>
        <dbReference type="Proteomes" id="UP000473826"/>
    </source>
</evidence>
<dbReference type="AlphaFoldDB" id="A0A7D8V3R8"/>
<evidence type="ECO:0000256" key="16">
    <source>
        <dbReference type="SAM" id="Phobius"/>
    </source>
</evidence>
<dbReference type="Pfam" id="PF03105">
    <property type="entry name" value="SPX"/>
    <property type="match status" value="2"/>
</dbReference>
<evidence type="ECO:0000256" key="15">
    <source>
        <dbReference type="SAM" id="MobiDB-lite"/>
    </source>
</evidence>
<accession>A0A7D8V3R8</accession>
<feature type="compositionally biased region" description="Basic and acidic residues" evidence="15">
    <location>
        <begin position="96"/>
        <end position="116"/>
    </location>
</feature>
<dbReference type="GO" id="GO:0008976">
    <property type="term" value="F:polyphosphate kinase activity"/>
    <property type="evidence" value="ECO:0007669"/>
    <property type="project" value="UniProtKB-EC"/>
</dbReference>
<feature type="region of interest" description="Disordered" evidence="15">
    <location>
        <begin position="598"/>
        <end position="631"/>
    </location>
</feature>
<evidence type="ECO:0000256" key="10">
    <source>
        <dbReference type="ARBA" id="ARBA00061390"/>
    </source>
</evidence>
<dbReference type="CDD" id="cd07751">
    <property type="entry name" value="PolyPPase_VTC4_like"/>
    <property type="match status" value="1"/>
</dbReference>
<keyword evidence="8 16" id="KW-0472">Membrane</keyword>
<feature type="compositionally biased region" description="Basic and acidic residues" evidence="15">
    <location>
        <begin position="603"/>
        <end position="613"/>
    </location>
</feature>
<reference evidence="18 19" key="1">
    <citation type="journal article" date="2019" name="PLoS Genet.">
        <title>Convergent evolution of linked mating-type loci in basidiomycete fungi.</title>
        <authorList>
            <person name="Sun S."/>
            <person name="Coelho M.A."/>
            <person name="Heitman J."/>
            <person name="Nowrousian M."/>
        </authorList>
    </citation>
    <scope>NUCLEOTIDE SEQUENCE [LARGE SCALE GENOMIC DNA]</scope>
    <source>
        <strain evidence="18 19">CBS 4282</strain>
    </source>
</reference>
<feature type="transmembrane region" description="Helical" evidence="16">
    <location>
        <begin position="744"/>
        <end position="765"/>
    </location>
</feature>
<dbReference type="OrthoDB" id="6493944at2759"/>
<protein>
    <recommendedName>
        <fullName evidence="11">Vacuolar transporter chaperone complex subunit 4</fullName>
        <ecNumber evidence="3">2.7.4.1</ecNumber>
    </recommendedName>
    <alternativeName>
        <fullName evidence="13">Polyphosphate kinase</fullName>
    </alternativeName>
    <alternativeName>
        <fullName evidence="12">SPX-dependent polyphosphate polymerase VTC subunit 4</fullName>
    </alternativeName>
    <alternativeName>
        <fullName evidence="14">Vacuolar membrane polyphosphate polymerase catalytic subunit</fullName>
    </alternativeName>
</protein>
<evidence type="ECO:0000256" key="14">
    <source>
        <dbReference type="ARBA" id="ARBA00081313"/>
    </source>
</evidence>
<evidence type="ECO:0000256" key="8">
    <source>
        <dbReference type="ARBA" id="ARBA00023136"/>
    </source>
</evidence>
<comment type="catalytic activity">
    <reaction evidence="9">
        <text>[phosphate](n) + ATP = [phosphate](n+1) + ADP</text>
        <dbReference type="Rhea" id="RHEA:19573"/>
        <dbReference type="Rhea" id="RHEA-COMP:9859"/>
        <dbReference type="Rhea" id="RHEA-COMP:14280"/>
        <dbReference type="ChEBI" id="CHEBI:16838"/>
        <dbReference type="ChEBI" id="CHEBI:30616"/>
        <dbReference type="ChEBI" id="CHEBI:456216"/>
        <dbReference type="EC" id="2.7.4.1"/>
    </reaction>
    <physiologicalReaction direction="left-to-right" evidence="9">
        <dbReference type="Rhea" id="RHEA:19574"/>
    </physiologicalReaction>
</comment>
<dbReference type="PROSITE" id="PS51382">
    <property type="entry name" value="SPX"/>
    <property type="match status" value="1"/>
</dbReference>
<dbReference type="EC" id="2.7.4.1" evidence="3"/>
<comment type="caution">
    <text evidence="18">The sequence shown here is derived from an EMBL/GenBank/DDBJ whole genome shotgun (WGS) entry which is preliminary data.</text>
</comment>
<feature type="compositionally biased region" description="Polar residues" evidence="15">
    <location>
        <begin position="549"/>
        <end position="559"/>
    </location>
</feature>
<evidence type="ECO:0000256" key="7">
    <source>
        <dbReference type="ARBA" id="ARBA00022989"/>
    </source>
</evidence>
<dbReference type="InterPro" id="IPR042267">
    <property type="entry name" value="VTC_sf"/>
</dbReference>
<comment type="similarity">
    <text evidence="10">Belongs to the VTC4 family.</text>
</comment>
<dbReference type="Pfam" id="PF02656">
    <property type="entry name" value="DUF202"/>
    <property type="match status" value="1"/>
</dbReference>
<dbReference type="CDD" id="cd14480">
    <property type="entry name" value="SPX_VTC2_like"/>
    <property type="match status" value="1"/>
</dbReference>
<dbReference type="GO" id="GO:0000329">
    <property type="term" value="C:fungal-type vacuole membrane"/>
    <property type="evidence" value="ECO:0007669"/>
    <property type="project" value="TreeGrafter"/>
</dbReference>